<keyword evidence="2 6" id="KW-0812">Transmembrane</keyword>
<keyword evidence="1" id="KW-1003">Cell membrane</keyword>
<reference evidence="8 9" key="1">
    <citation type="submission" date="2017-05" db="EMBL/GenBank/DDBJ databases">
        <authorList>
            <person name="Varghese N."/>
            <person name="Submissions S."/>
        </authorList>
    </citation>
    <scope>NUCLEOTIDE SEQUENCE [LARGE SCALE GENOMIC DNA]</scope>
    <source>
        <strain evidence="8 9">DSM 26001</strain>
    </source>
</reference>
<evidence type="ECO:0000256" key="4">
    <source>
        <dbReference type="ARBA" id="ARBA00023136"/>
    </source>
</evidence>
<keyword evidence="3 6" id="KW-1133">Transmembrane helix</keyword>
<comment type="caution">
    <text evidence="8">The sequence shown here is derived from an EMBL/GenBank/DDBJ whole genome shotgun (WGS) entry which is preliminary data.</text>
</comment>
<dbReference type="Proteomes" id="UP001158049">
    <property type="component" value="Unassembled WGS sequence"/>
</dbReference>
<feature type="domain" description="Lipopolysaccharide assembly protein A" evidence="7">
    <location>
        <begin position="22"/>
        <end position="81"/>
    </location>
</feature>
<accession>A0ABY1PRE5</accession>
<feature type="transmembrane region" description="Helical" evidence="6">
    <location>
        <begin position="40"/>
        <end position="65"/>
    </location>
</feature>
<dbReference type="InterPro" id="IPR010445">
    <property type="entry name" value="LapA_dom"/>
</dbReference>
<evidence type="ECO:0000256" key="1">
    <source>
        <dbReference type="ARBA" id="ARBA00022475"/>
    </source>
</evidence>
<dbReference type="Pfam" id="PF06305">
    <property type="entry name" value="LapA_dom"/>
    <property type="match status" value="1"/>
</dbReference>
<evidence type="ECO:0000256" key="6">
    <source>
        <dbReference type="SAM" id="Phobius"/>
    </source>
</evidence>
<sequence>MKFLSRIIGIVLFILFFGFALKNTQEVALRFFLGYEIHAPLVLMLLGFFASGAILGVLAMTPTVVRYRRSSERQKIAMSTAQAGSRPLDADSAQPPQPGAY</sequence>
<evidence type="ECO:0000256" key="2">
    <source>
        <dbReference type="ARBA" id="ARBA00022692"/>
    </source>
</evidence>
<proteinExistence type="predicted"/>
<keyword evidence="4 6" id="KW-0472">Membrane</keyword>
<keyword evidence="9" id="KW-1185">Reference proteome</keyword>
<dbReference type="RefSeq" id="WP_283440434.1">
    <property type="nucleotide sequence ID" value="NZ_FXUL01000001.1"/>
</dbReference>
<evidence type="ECO:0000313" key="9">
    <source>
        <dbReference type="Proteomes" id="UP001158049"/>
    </source>
</evidence>
<protein>
    <submittedName>
        <fullName evidence="8">Uncharacterized integral membrane protein</fullName>
    </submittedName>
</protein>
<gene>
    <name evidence="8" type="ORF">SAMN06295970_101288</name>
</gene>
<evidence type="ECO:0000259" key="7">
    <source>
        <dbReference type="Pfam" id="PF06305"/>
    </source>
</evidence>
<feature type="region of interest" description="Disordered" evidence="5">
    <location>
        <begin position="76"/>
        <end position="101"/>
    </location>
</feature>
<evidence type="ECO:0000256" key="5">
    <source>
        <dbReference type="SAM" id="MobiDB-lite"/>
    </source>
</evidence>
<evidence type="ECO:0000256" key="3">
    <source>
        <dbReference type="ARBA" id="ARBA00022989"/>
    </source>
</evidence>
<dbReference type="EMBL" id="FXUL01000001">
    <property type="protein sequence ID" value="SMP43337.1"/>
    <property type="molecule type" value="Genomic_DNA"/>
</dbReference>
<evidence type="ECO:0000313" key="8">
    <source>
        <dbReference type="EMBL" id="SMP43337.1"/>
    </source>
</evidence>
<organism evidence="8 9">
    <name type="scientific">Noviherbaspirillum suwonense</name>
    <dbReference type="NCBI Taxonomy" id="1224511"/>
    <lineage>
        <taxon>Bacteria</taxon>
        <taxon>Pseudomonadati</taxon>
        <taxon>Pseudomonadota</taxon>
        <taxon>Betaproteobacteria</taxon>
        <taxon>Burkholderiales</taxon>
        <taxon>Oxalobacteraceae</taxon>
        <taxon>Noviherbaspirillum</taxon>
    </lineage>
</organism>
<name>A0ABY1PRE5_9BURK</name>